<dbReference type="GO" id="GO:0015074">
    <property type="term" value="P:DNA integration"/>
    <property type="evidence" value="ECO:0007669"/>
    <property type="project" value="InterPro"/>
</dbReference>
<evidence type="ECO:0000256" key="2">
    <source>
        <dbReference type="SAM" id="MobiDB-lite"/>
    </source>
</evidence>
<dbReference type="Pfam" id="PF05380">
    <property type="entry name" value="Peptidase_A17"/>
    <property type="match status" value="1"/>
</dbReference>
<accession>A0AA88XJJ9</accession>
<dbReference type="PANTHER" id="PTHR47331:SF6">
    <property type="entry name" value="DOUBLECORTIN DOMAIN-CONTAINING PROTEIN"/>
    <property type="match status" value="1"/>
</dbReference>
<dbReference type="InterPro" id="IPR008042">
    <property type="entry name" value="Retrotrans_Pao"/>
</dbReference>
<dbReference type="Pfam" id="PF18701">
    <property type="entry name" value="DUF5641"/>
    <property type="match status" value="1"/>
</dbReference>
<evidence type="ECO:0000256" key="1">
    <source>
        <dbReference type="SAM" id="Coils"/>
    </source>
</evidence>
<dbReference type="InterPro" id="IPR043502">
    <property type="entry name" value="DNA/RNA_pol_sf"/>
</dbReference>
<dbReference type="InterPro" id="IPR036397">
    <property type="entry name" value="RNaseH_sf"/>
</dbReference>
<feature type="region of interest" description="Disordered" evidence="2">
    <location>
        <begin position="1"/>
        <end position="25"/>
    </location>
</feature>
<feature type="domain" description="Integrase catalytic" evidence="3">
    <location>
        <begin position="1724"/>
        <end position="1918"/>
    </location>
</feature>
<feature type="compositionally biased region" description="Basic and acidic residues" evidence="2">
    <location>
        <begin position="669"/>
        <end position="678"/>
    </location>
</feature>
<feature type="compositionally biased region" description="Acidic residues" evidence="2">
    <location>
        <begin position="9"/>
        <end position="25"/>
    </location>
</feature>
<organism evidence="4 5">
    <name type="scientific">Pinctada imbricata</name>
    <name type="common">Atlantic pearl-oyster</name>
    <name type="synonym">Pinctada martensii</name>
    <dbReference type="NCBI Taxonomy" id="66713"/>
    <lineage>
        <taxon>Eukaryota</taxon>
        <taxon>Metazoa</taxon>
        <taxon>Spiralia</taxon>
        <taxon>Lophotrochozoa</taxon>
        <taxon>Mollusca</taxon>
        <taxon>Bivalvia</taxon>
        <taxon>Autobranchia</taxon>
        <taxon>Pteriomorphia</taxon>
        <taxon>Pterioida</taxon>
        <taxon>Pterioidea</taxon>
        <taxon>Pteriidae</taxon>
        <taxon>Pinctada</taxon>
    </lineage>
</organism>
<evidence type="ECO:0000313" key="4">
    <source>
        <dbReference type="EMBL" id="KAK3084041.1"/>
    </source>
</evidence>
<proteinExistence type="predicted"/>
<feature type="coiled-coil region" evidence="1">
    <location>
        <begin position="194"/>
        <end position="221"/>
    </location>
</feature>
<reference evidence="4" key="1">
    <citation type="submission" date="2019-08" db="EMBL/GenBank/DDBJ databases">
        <title>The improved chromosome-level genome for the pearl oyster Pinctada fucata martensii using PacBio sequencing and Hi-C.</title>
        <authorList>
            <person name="Zheng Z."/>
        </authorList>
    </citation>
    <scope>NUCLEOTIDE SEQUENCE</scope>
    <source>
        <strain evidence="4">ZZ-2019</strain>
        <tissue evidence="4">Adductor muscle</tissue>
    </source>
</reference>
<gene>
    <name evidence="4" type="ORF">FSP39_007189</name>
</gene>
<name>A0AA88XJJ9_PINIB</name>
<protein>
    <recommendedName>
        <fullName evidence="3">Integrase catalytic domain-containing protein</fullName>
    </recommendedName>
</protein>
<dbReference type="CDD" id="cd01644">
    <property type="entry name" value="RT_pepA17"/>
    <property type="match status" value="1"/>
</dbReference>
<feature type="region of interest" description="Disordered" evidence="2">
    <location>
        <begin position="145"/>
        <end position="181"/>
    </location>
</feature>
<feature type="compositionally biased region" description="Polar residues" evidence="2">
    <location>
        <begin position="684"/>
        <end position="703"/>
    </location>
</feature>
<dbReference type="PROSITE" id="PS50994">
    <property type="entry name" value="INTEGRASE"/>
    <property type="match status" value="1"/>
</dbReference>
<evidence type="ECO:0000313" key="5">
    <source>
        <dbReference type="Proteomes" id="UP001186944"/>
    </source>
</evidence>
<dbReference type="GO" id="GO:0003676">
    <property type="term" value="F:nucleic acid binding"/>
    <property type="evidence" value="ECO:0007669"/>
    <property type="project" value="InterPro"/>
</dbReference>
<keyword evidence="1" id="KW-0175">Coiled coil</keyword>
<sequence length="2038" mass="232820">MATKVVSTEQEEAVQEDDTQVQEGQIEEVEEKRTRVLTERALEEYHRRVEQYKFKQGRLMHLIYDSCHRLSRKETDPELRTITSEYLTRDYYEFCAFHTEFCTYLENVRSAESLDEKRNQENIMTTINDKAKSHITKIGAEPKPVVETETKPEVETETKPEVETETKPLVKTTKHSKSRSVARSKASSISFEKLVEKRIKAEEAERRLEFIEKENKALIDKAAIEGKLRKIKAEEESEIAKISVKVLEEMSMDGSESGSSSSNVISVVRTRHYVMDQNAYLQQSNTHADFSLADRANVLQAHEDQRSSSVMPDGIGQLSSSAPPFIPITANYGNPSASTMQPVQVPVHNGFQNPFMDLTNFMTKKSFIMERLKPFSGNSEMCIGWRATFKEGMKDIDASKSIELDLLLRFLHDKPYEQVLSIKNSNSSNTDLAVQTAWSRLDSYYGSPDRIATALKAKLNRTVTNFNPTNTMEFYALSDTLNEINAIKNDPKYGATLSYFDTTEGVNPIVQKFQLHLRNKWRDRAIKYKQTHNVVYPPFSYFCTFVQEMASVLNDRAFNYEPNGTHVRKRNIQSFGSNQRKGITCTSNKTSAEDTKNQKCIVHNSSHLTSECRSFRLLSVGERKDLLKKHGLCFRCCEGKHLVADCKVTVQCEKCKSKRRCTAMHNDARERRPMDGHGGEATPVDTNDTQQKQVVNSGSQSPNIQSTCTEICGSFSGRSCAKIVMVYIYHERSQHPPIKVYALLDEQSNKSLAKPELFDIFDAKSQCENYNLTTCSGITTVSGRRSHGFVVQSLDRNTELRLPTLIECEAIPENRREIPTKDVAMHYSHLSAIADFIPDLDDSVNILRLIGRDLLSAHYVLDQKRGTTEQPYAQLLPLGWVIIGETYLNRRHVPTSVNVMKTALYESSTKPSIMPSCSSKMHISELITDQTLFHRTEHDNKPGMSVEDRTFIALMDRNMKKDPSGHWIAPLPFKGSRPSLPNNRKKALDRAIGLDKSLRRNPTKEAHFLEFMRGLFEADHAERASELAEDAECWYLPLFGVYHPQKKDKIRGVFDSSALFNNVSLNEVLMSGPDLMNNLLGVLLRFRKEPVAIMADKEHMFHCFLVNQEHRRYLRFIWHRDNDMDQPLIDYQMKVHVFGNKPSPAVATYGLRRTAEEAEHRYGSDMRNFVHHNFYVDDALSSHSTAEEAVDLLRRTQKGLQEYGSLRLHKISSNSAEVLAAFDIEDLAKNLKTVELWNSELPTQRSLGVCWNLQGDHFFFKVNMEDKPFTRRGVLSSINSLFDPLGFVAPVTIAGKNILRNAMVSGIDWDEPLPQEFLHKWIEWKSTLKDLESLQIPRTFASCSLSMTKSKDLLIFSDASEMAIASVAYLRTTLHSGEQHIGFIIGKAKLAPKHGHTVPRLELCAAVMATELYSTIKDELDIQFDSVNFYTDSKVVIGYIQNQTKRFFTYVANRVEKIRRCSDPGNWNYVPSKHNPADEGTRSISVKDMQGSLWLNGPLDFLDVALPDIESDFCEDTEVVSNKTEVLTETSLNLDTSRLDIFSDWSKMIRVLTLIRQTFLRKLVALSRIDDTNTQKPISFRQTEHYVISVFQREHFENEINALSDGKPVPKCSTIYDLDPYLDESGLLRVGGRLRRSDLAPYEKNPIIIPKKSLIASLLVDYFHKRVKHQGRLLTQGAIRNGGFWIIGCRRLINSYIQSCNTCRKLRGQLQQPKMADLPEVRLQPAPPFFYIGVDVFGPWEVVTRTTRNVKTRAKRWAVIFTCMIIRAIHIEVIEGMTTSCFINALRRFTSLRGEVRRIYSDCGTNFVGASSEMNVNVINVRDDTLQKELDENGIQWIFNPPHASHMGGSWERLIGVSRRILEALLSDPKVTKLTHEVLITFMAEVCAIVNARPLTGVPSDPELPFPLTPATLLTLKTKYIVDSFDMDNFHPKDLYKDQWRCVQYLSNCFWKRWKGEYLSTLQSRKKWQQDTRSLQVGDIVLLRDKTLHRNDWPVGIVQSIDQSDNNRVRRIQVRTGKDNKVFSRPSTEVVLLIAMDE</sequence>
<feature type="compositionally biased region" description="Basic and acidic residues" evidence="2">
    <location>
        <begin position="145"/>
        <end position="168"/>
    </location>
</feature>
<dbReference type="EMBL" id="VSWD01000013">
    <property type="protein sequence ID" value="KAK3084041.1"/>
    <property type="molecule type" value="Genomic_DNA"/>
</dbReference>
<dbReference type="SUPFAM" id="SSF53098">
    <property type="entry name" value="Ribonuclease H-like"/>
    <property type="match status" value="1"/>
</dbReference>
<dbReference type="Proteomes" id="UP001186944">
    <property type="component" value="Unassembled WGS sequence"/>
</dbReference>
<dbReference type="SUPFAM" id="SSF56672">
    <property type="entry name" value="DNA/RNA polymerases"/>
    <property type="match status" value="1"/>
</dbReference>
<dbReference type="Gene3D" id="3.30.420.10">
    <property type="entry name" value="Ribonuclease H-like superfamily/Ribonuclease H"/>
    <property type="match status" value="1"/>
</dbReference>
<keyword evidence="5" id="KW-1185">Reference proteome</keyword>
<dbReference type="InterPro" id="IPR040676">
    <property type="entry name" value="DUF5641"/>
</dbReference>
<dbReference type="InterPro" id="IPR012337">
    <property type="entry name" value="RNaseH-like_sf"/>
</dbReference>
<feature type="region of interest" description="Disordered" evidence="2">
    <location>
        <begin position="669"/>
        <end position="703"/>
    </location>
</feature>
<comment type="caution">
    <text evidence="4">The sequence shown here is derived from an EMBL/GenBank/DDBJ whole genome shotgun (WGS) entry which is preliminary data.</text>
</comment>
<dbReference type="InterPro" id="IPR001584">
    <property type="entry name" value="Integrase_cat-core"/>
</dbReference>
<feature type="compositionally biased region" description="Basic residues" evidence="2">
    <location>
        <begin position="172"/>
        <end position="181"/>
    </location>
</feature>
<dbReference type="PANTHER" id="PTHR47331">
    <property type="entry name" value="PHD-TYPE DOMAIN-CONTAINING PROTEIN"/>
    <property type="match status" value="1"/>
</dbReference>
<evidence type="ECO:0000259" key="3">
    <source>
        <dbReference type="PROSITE" id="PS50994"/>
    </source>
</evidence>